<accession>A0A814XCK0</accession>
<dbReference type="EMBL" id="CAJNOE010000435">
    <property type="protein sequence ID" value="CAF1213938.1"/>
    <property type="molecule type" value="Genomic_DNA"/>
</dbReference>
<dbReference type="PANTHER" id="PTHR28651">
    <property type="entry name" value="TRANSMEMBRANE PROTEIN 232"/>
    <property type="match status" value="1"/>
</dbReference>
<evidence type="ECO:0000313" key="3">
    <source>
        <dbReference type="Proteomes" id="UP000663860"/>
    </source>
</evidence>
<name>A0A814XCK0_9BILA</name>
<reference evidence="2" key="1">
    <citation type="submission" date="2021-02" db="EMBL/GenBank/DDBJ databases">
        <authorList>
            <person name="Nowell W R."/>
        </authorList>
    </citation>
    <scope>NUCLEOTIDE SEQUENCE</scope>
</reference>
<sequence length="836" mass="97123">MPVQKISFTHRFGIISSSYKQKIEKDIEQKSQESDRSSSTNSSNHTKKHLLLEVTEEFVRDYNKASASERIKQNEVIYRMLQRLKRKATQLQMHTERSMQLQMTWAELCLLSQCKSSYQEECLTTLYRALIYSPLNMTQIPTLFFLSETILYWIKNDAILEPFLTSTELKLLKIAQIIFQLLYYHYLEGSTEPYEELKIRLSSYLDGLEECESAYSSYPNAVWCIRYIESVGSVLVASVGKHALSSRRNTSSVANFPIPQIPPEDLDKTTNKSELRTSVQELSPILWHSVNLWSFAKKYSTNSLTETMNRSFNEIILSLINCRYELLNENWIDVVITFQILADIAKTNVDILETIQLLAQSESITQLPGHKQTDNQMISHGWRSWSWKLIVHLCECLTSICIGTEQALIKRKILFGNETSSDNILAYARNINTFTTEPNTVSQSKNNEHVCLMQMLTYQTKDENDEDLSWRIRYMGLLCMSQIYKHLQNERRHKTLSNLLWMFIHEYEQNERDNRILEALKVGRFDDNIIQSMKYDLTESQLECESAYSSYPNAVWCIRYIESVGSVLVASVGKHALSSRRNTSSVANFPIPQIPPEDLDKTTNKSELRTSVQELSPILWHSVNLWSFAKKYSTNSLTETMNRSFNEIILSLINCRYELLNENWIDVVITFQILADIAKTNVDILETIQLLAQSESTTQLPVHRQTDNQLISHGWRSWSWKLIVHLCECLTSICIGTEQALIKRKILFGNETSSDNILAYARNINTFTTEPNTVSQSKNNEHVCLMQMLTYQTKDENDEDLSWRIRYMGLLCMSQIYKHLQNERRHKTLSNLLWIT</sequence>
<dbReference type="Proteomes" id="UP000663860">
    <property type="component" value="Unassembled WGS sequence"/>
</dbReference>
<evidence type="ECO:0000256" key="1">
    <source>
        <dbReference type="SAM" id="MobiDB-lite"/>
    </source>
</evidence>
<dbReference type="Pfam" id="PF15877">
    <property type="entry name" value="TMEM232"/>
    <property type="match status" value="2"/>
</dbReference>
<gene>
    <name evidence="2" type="ORF">IZO911_LOCUS29330</name>
</gene>
<comment type="caution">
    <text evidence="2">The sequence shown here is derived from an EMBL/GenBank/DDBJ whole genome shotgun (WGS) entry which is preliminary data.</text>
</comment>
<proteinExistence type="predicted"/>
<dbReference type="InterPro" id="IPR031747">
    <property type="entry name" value="TMEM232"/>
</dbReference>
<feature type="compositionally biased region" description="Basic and acidic residues" evidence="1">
    <location>
        <begin position="25"/>
        <end position="36"/>
    </location>
</feature>
<organism evidence="2 3">
    <name type="scientific">Adineta steineri</name>
    <dbReference type="NCBI Taxonomy" id="433720"/>
    <lineage>
        <taxon>Eukaryota</taxon>
        <taxon>Metazoa</taxon>
        <taxon>Spiralia</taxon>
        <taxon>Gnathifera</taxon>
        <taxon>Rotifera</taxon>
        <taxon>Eurotatoria</taxon>
        <taxon>Bdelloidea</taxon>
        <taxon>Adinetida</taxon>
        <taxon>Adinetidae</taxon>
        <taxon>Adineta</taxon>
    </lineage>
</organism>
<dbReference type="PANTHER" id="PTHR28651:SF1">
    <property type="entry name" value="TRANSMEMBRANE PROTEIN 232"/>
    <property type="match status" value="1"/>
</dbReference>
<feature type="region of interest" description="Disordered" evidence="1">
    <location>
        <begin position="25"/>
        <end position="46"/>
    </location>
</feature>
<protein>
    <submittedName>
        <fullName evidence="2">Uncharacterized protein</fullName>
    </submittedName>
</protein>
<dbReference type="AlphaFoldDB" id="A0A814XCK0"/>
<evidence type="ECO:0000313" key="2">
    <source>
        <dbReference type="EMBL" id="CAF1213938.1"/>
    </source>
</evidence>